<dbReference type="SMART" id="SM00850">
    <property type="entry name" value="LytTR"/>
    <property type="match status" value="1"/>
</dbReference>
<accession>A0ABP9FK42</accession>
<keyword evidence="5" id="KW-1185">Reference proteome</keyword>
<dbReference type="SMART" id="SM00448">
    <property type="entry name" value="REC"/>
    <property type="match status" value="1"/>
</dbReference>
<dbReference type="Gene3D" id="2.40.50.1020">
    <property type="entry name" value="LytTr DNA-binding domain"/>
    <property type="match status" value="1"/>
</dbReference>
<dbReference type="Gene3D" id="3.40.50.2300">
    <property type="match status" value="1"/>
</dbReference>
<evidence type="ECO:0000313" key="4">
    <source>
        <dbReference type="EMBL" id="GAA4906202.1"/>
    </source>
</evidence>
<reference evidence="5" key="1">
    <citation type="journal article" date="2019" name="Int. J. Syst. Evol. Microbiol.">
        <title>The Global Catalogue of Microorganisms (GCM) 10K type strain sequencing project: providing services to taxonomists for standard genome sequencing and annotation.</title>
        <authorList>
            <consortium name="The Broad Institute Genomics Platform"/>
            <consortium name="The Broad Institute Genome Sequencing Center for Infectious Disease"/>
            <person name="Wu L."/>
            <person name="Ma J."/>
        </authorList>
    </citation>
    <scope>NUCLEOTIDE SEQUENCE [LARGE SCALE GENOMIC DNA]</scope>
    <source>
        <strain evidence="5">JCM 18283</strain>
    </source>
</reference>
<dbReference type="InterPro" id="IPR007492">
    <property type="entry name" value="LytTR_DNA-bd_dom"/>
</dbReference>
<dbReference type="InterPro" id="IPR046947">
    <property type="entry name" value="LytR-like"/>
</dbReference>
<keyword evidence="1" id="KW-0597">Phosphoprotein</keyword>
<evidence type="ECO:0000313" key="5">
    <source>
        <dbReference type="Proteomes" id="UP001501436"/>
    </source>
</evidence>
<evidence type="ECO:0000259" key="2">
    <source>
        <dbReference type="PROSITE" id="PS50110"/>
    </source>
</evidence>
<dbReference type="PROSITE" id="PS50110">
    <property type="entry name" value="RESPONSE_REGULATORY"/>
    <property type="match status" value="1"/>
</dbReference>
<name>A0ABP9FK42_9SPHI</name>
<evidence type="ECO:0000256" key="1">
    <source>
        <dbReference type="PROSITE-ProRule" id="PRU00169"/>
    </source>
</evidence>
<dbReference type="EMBL" id="BAABJI010000001">
    <property type="protein sequence ID" value="GAA4906202.1"/>
    <property type="molecule type" value="Genomic_DNA"/>
</dbReference>
<organism evidence="4 5">
    <name type="scientific">Mucilaginibacter defluvii</name>
    <dbReference type="NCBI Taxonomy" id="1196019"/>
    <lineage>
        <taxon>Bacteria</taxon>
        <taxon>Pseudomonadati</taxon>
        <taxon>Bacteroidota</taxon>
        <taxon>Sphingobacteriia</taxon>
        <taxon>Sphingobacteriales</taxon>
        <taxon>Sphingobacteriaceae</taxon>
        <taxon>Mucilaginibacter</taxon>
    </lineage>
</organism>
<feature type="modified residue" description="4-aspartylphosphate" evidence="1">
    <location>
        <position position="54"/>
    </location>
</feature>
<dbReference type="Pfam" id="PF04397">
    <property type="entry name" value="LytTR"/>
    <property type="match status" value="1"/>
</dbReference>
<protein>
    <submittedName>
        <fullName evidence="4">LytTR family DNA-binding domain-containing protein</fullName>
    </submittedName>
</protein>
<comment type="caution">
    <text evidence="4">The sequence shown here is derived from an EMBL/GenBank/DDBJ whole genome shotgun (WGS) entry which is preliminary data.</text>
</comment>
<dbReference type="RefSeq" id="WP_345329435.1">
    <property type="nucleotide sequence ID" value="NZ_BAABJI010000001.1"/>
</dbReference>
<dbReference type="InterPro" id="IPR011006">
    <property type="entry name" value="CheY-like_superfamily"/>
</dbReference>
<dbReference type="Proteomes" id="UP001501436">
    <property type="component" value="Unassembled WGS sequence"/>
</dbReference>
<dbReference type="InterPro" id="IPR001789">
    <property type="entry name" value="Sig_transdc_resp-reg_receiver"/>
</dbReference>
<feature type="domain" description="HTH LytTR-type" evidence="3">
    <location>
        <begin position="132"/>
        <end position="223"/>
    </location>
</feature>
<sequence>MIRCTVIDDEQPAIDVITRLIAKVPGLEVISTSTDPIEGIKTAIDNSTDILFLDIEMDGLSGFDLLNIIPPQMGVVLVTAFSKYAVRSYDFKVLDYLLKPVDLPRFLLTAKRIAEFVKPPVNDFIMVKADQKGKLIKIELSEIDFIESRSNYVAFFCGKEIIQTYITMQELESRLPKDRFMRVHRSYIISLYQIAAVENGDCILKRNTFRVPVSAHYKDELWHFLRNRLIA</sequence>
<dbReference type="GO" id="GO:0003677">
    <property type="term" value="F:DNA binding"/>
    <property type="evidence" value="ECO:0007669"/>
    <property type="project" value="UniProtKB-KW"/>
</dbReference>
<keyword evidence="4" id="KW-0238">DNA-binding</keyword>
<dbReference type="PANTHER" id="PTHR37299">
    <property type="entry name" value="TRANSCRIPTIONAL REGULATOR-RELATED"/>
    <property type="match status" value="1"/>
</dbReference>
<gene>
    <name evidence="4" type="ORF">GCM10023313_06150</name>
</gene>
<dbReference type="SUPFAM" id="SSF52172">
    <property type="entry name" value="CheY-like"/>
    <property type="match status" value="1"/>
</dbReference>
<dbReference type="PANTHER" id="PTHR37299:SF1">
    <property type="entry name" value="STAGE 0 SPORULATION PROTEIN A HOMOLOG"/>
    <property type="match status" value="1"/>
</dbReference>
<proteinExistence type="predicted"/>
<dbReference type="Pfam" id="PF00072">
    <property type="entry name" value="Response_reg"/>
    <property type="match status" value="1"/>
</dbReference>
<dbReference type="PROSITE" id="PS50930">
    <property type="entry name" value="HTH_LYTTR"/>
    <property type="match status" value="1"/>
</dbReference>
<evidence type="ECO:0000259" key="3">
    <source>
        <dbReference type="PROSITE" id="PS50930"/>
    </source>
</evidence>
<feature type="domain" description="Response regulatory" evidence="2">
    <location>
        <begin position="3"/>
        <end position="114"/>
    </location>
</feature>